<accession>A0ABS6JHE6</accession>
<keyword evidence="1" id="KW-0472">Membrane</keyword>
<dbReference type="EMBL" id="JAHQCS010000121">
    <property type="protein sequence ID" value="MBU9713095.1"/>
    <property type="molecule type" value="Genomic_DNA"/>
</dbReference>
<organism evidence="2 3">
    <name type="scientific">Evansella tamaricis</name>
    <dbReference type="NCBI Taxonomy" id="2069301"/>
    <lineage>
        <taxon>Bacteria</taxon>
        <taxon>Bacillati</taxon>
        <taxon>Bacillota</taxon>
        <taxon>Bacilli</taxon>
        <taxon>Bacillales</taxon>
        <taxon>Bacillaceae</taxon>
        <taxon>Evansella</taxon>
    </lineage>
</organism>
<gene>
    <name evidence="2" type="ORF">KS419_15290</name>
</gene>
<keyword evidence="1" id="KW-0812">Transmembrane</keyword>
<evidence type="ECO:0000256" key="1">
    <source>
        <dbReference type="SAM" id="Phobius"/>
    </source>
</evidence>
<proteinExistence type="predicted"/>
<sequence>MKMRKNVIYIIGTFIFLISISGAGIFTEQVGAEGTEVEGYSIQDSNYEREGMNDAGSEDAYRAHNQQGRTGTVSAKNVDDGRNAGSIMTLLLFAITAVLAYSLFKRKKQVN</sequence>
<evidence type="ECO:0000313" key="3">
    <source>
        <dbReference type="Proteomes" id="UP000784880"/>
    </source>
</evidence>
<dbReference type="Proteomes" id="UP000784880">
    <property type="component" value="Unassembled WGS sequence"/>
</dbReference>
<evidence type="ECO:0008006" key="4">
    <source>
        <dbReference type="Google" id="ProtNLM"/>
    </source>
</evidence>
<feature type="transmembrane region" description="Helical" evidence="1">
    <location>
        <begin position="7"/>
        <end position="26"/>
    </location>
</feature>
<reference evidence="2 3" key="1">
    <citation type="submission" date="2021-06" db="EMBL/GenBank/DDBJ databases">
        <title>Bacillus sp. RD4P76, an endophyte from a halophyte.</title>
        <authorList>
            <person name="Sun J.-Q."/>
        </authorList>
    </citation>
    <scope>NUCLEOTIDE SEQUENCE [LARGE SCALE GENOMIC DNA]</scope>
    <source>
        <strain evidence="2 3">CGMCC 1.15917</strain>
    </source>
</reference>
<dbReference type="RefSeq" id="WP_217067267.1">
    <property type="nucleotide sequence ID" value="NZ_JAHQCS010000121.1"/>
</dbReference>
<feature type="transmembrane region" description="Helical" evidence="1">
    <location>
        <begin position="84"/>
        <end position="104"/>
    </location>
</feature>
<protein>
    <recommendedName>
        <fullName evidence="4">Sortase B protein-sorting domain-containing protein</fullName>
    </recommendedName>
</protein>
<name>A0ABS6JHE6_9BACI</name>
<evidence type="ECO:0000313" key="2">
    <source>
        <dbReference type="EMBL" id="MBU9713095.1"/>
    </source>
</evidence>
<keyword evidence="1" id="KW-1133">Transmembrane helix</keyword>
<comment type="caution">
    <text evidence="2">The sequence shown here is derived from an EMBL/GenBank/DDBJ whole genome shotgun (WGS) entry which is preliminary data.</text>
</comment>
<keyword evidence="3" id="KW-1185">Reference proteome</keyword>